<sequence>MSEVSNFFVGTSNSNFLYSFLQKPELNNCTRMWKFHKCIVACCDETINNNHLKNKGGVCIVINSLRSELRSSKAICSLDRWSSKGISRRQGNATDKKSTMPIPLLTTTDRSVVNNSGLLAKMTQLCASVVILSTTVDFLSRFHTWFF</sequence>
<dbReference type="Proteomes" id="UP000054630">
    <property type="component" value="Unassembled WGS sequence"/>
</dbReference>
<reference evidence="1 2" key="1">
    <citation type="submission" date="2015-01" db="EMBL/GenBank/DDBJ databases">
        <title>Evolution of Trichinella species and genotypes.</title>
        <authorList>
            <person name="Korhonen P.K."/>
            <person name="Edoardo P."/>
            <person name="Giuseppe L.R."/>
            <person name="Gasser R.B."/>
        </authorList>
    </citation>
    <scope>NUCLEOTIDE SEQUENCE [LARGE SCALE GENOMIC DNA]</scope>
    <source>
        <strain evidence="1">ISS37</strain>
    </source>
</reference>
<keyword evidence="2" id="KW-1185">Reference proteome</keyword>
<dbReference type="OrthoDB" id="10398467at2759"/>
<dbReference type="EMBL" id="JYDL01000051">
    <property type="protein sequence ID" value="KRX20249.1"/>
    <property type="molecule type" value="Genomic_DNA"/>
</dbReference>
<protein>
    <submittedName>
        <fullName evidence="1">Uncharacterized protein</fullName>
    </submittedName>
</protein>
<comment type="caution">
    <text evidence="1">The sequence shown here is derived from an EMBL/GenBank/DDBJ whole genome shotgun (WGS) entry which is preliminary data.</text>
</comment>
<accession>A0A0V0S0N3</accession>
<organism evidence="1 2">
    <name type="scientific">Trichinella nelsoni</name>
    <dbReference type="NCBI Taxonomy" id="6336"/>
    <lineage>
        <taxon>Eukaryota</taxon>
        <taxon>Metazoa</taxon>
        <taxon>Ecdysozoa</taxon>
        <taxon>Nematoda</taxon>
        <taxon>Enoplea</taxon>
        <taxon>Dorylaimia</taxon>
        <taxon>Trichinellida</taxon>
        <taxon>Trichinellidae</taxon>
        <taxon>Trichinella</taxon>
    </lineage>
</organism>
<proteinExistence type="predicted"/>
<evidence type="ECO:0000313" key="1">
    <source>
        <dbReference type="EMBL" id="KRX20249.1"/>
    </source>
</evidence>
<evidence type="ECO:0000313" key="2">
    <source>
        <dbReference type="Proteomes" id="UP000054630"/>
    </source>
</evidence>
<name>A0A0V0S0N3_9BILA</name>
<gene>
    <name evidence="1" type="ORF">T07_3084</name>
</gene>
<dbReference type="AlphaFoldDB" id="A0A0V0S0N3"/>